<evidence type="ECO:0000313" key="2">
    <source>
        <dbReference type="EMBL" id="PJE79381.1"/>
    </source>
</evidence>
<feature type="region of interest" description="Disordered" evidence="1">
    <location>
        <begin position="81"/>
        <end position="110"/>
    </location>
</feature>
<sequence>MQAKDRLYLGCYSKNNKKGSSGMPTFESWKNYVATTGQTTSVNEQQSKNIQKTGSFKGRLCEALSKVSSFFKGLLPNKTSNKPLSERTVTKVQPRSAGNKKGDQAIPDKLPGVMSSGYEKVADAMRLAPEQGTLEHYHYTLDQKRDYQKIIQLIDNSELQHARDEILGGDMALSGIYLIDAVNNFNEAVDAARNKN</sequence>
<comment type="caution">
    <text evidence="2">The sequence shown here is derived from an EMBL/GenBank/DDBJ whole genome shotgun (WGS) entry which is preliminary data.</text>
</comment>
<organism evidence="2">
    <name type="scientific">invertebrate metagenome</name>
    <dbReference type="NCBI Taxonomy" id="1711999"/>
    <lineage>
        <taxon>unclassified sequences</taxon>
        <taxon>metagenomes</taxon>
        <taxon>organismal metagenomes</taxon>
    </lineage>
</organism>
<evidence type="ECO:0000256" key="1">
    <source>
        <dbReference type="SAM" id="MobiDB-lite"/>
    </source>
</evidence>
<dbReference type="AlphaFoldDB" id="A0A2H9T816"/>
<protein>
    <submittedName>
        <fullName evidence="2">Uncharacterized protein</fullName>
    </submittedName>
</protein>
<accession>A0A2H9T816</accession>
<name>A0A2H9T816_9ZZZZ</name>
<gene>
    <name evidence="2" type="ORF">CI610_01650</name>
</gene>
<reference evidence="2" key="1">
    <citation type="journal article" date="2017" name="Appl. Environ. Microbiol.">
        <title>Molecular characterization of an Endozoicomonas-like organism causing infection in king scallop Pecten maximus L.</title>
        <authorList>
            <person name="Cano I."/>
            <person name="van Aerle R."/>
            <person name="Ross S."/>
            <person name="Verner-Jeffreys D.W."/>
            <person name="Paley R.K."/>
            <person name="Rimmer G."/>
            <person name="Ryder D."/>
            <person name="Hooper P."/>
            <person name="Stone D."/>
            <person name="Feist S.W."/>
        </authorList>
    </citation>
    <scope>NUCLEOTIDE SEQUENCE</scope>
</reference>
<dbReference type="EMBL" id="NSIT01000073">
    <property type="protein sequence ID" value="PJE79381.1"/>
    <property type="molecule type" value="Genomic_DNA"/>
</dbReference>
<proteinExistence type="predicted"/>